<sequence>MAQTPTSTPPESCISPEALNALSRGTAIESLGIEFTRIGADFLCATMPVDARTRQPYGLLHGGASVLLAETLGSTGGNLRVQPGERCVGIEINANHVRGVRDGVVTGTARALHVGRSTQVWEIRIEDDAGALVCVSRLTLAVVPTRGGDRSAQS</sequence>
<comment type="caution">
    <text evidence="4">The sequence shown here is derived from an EMBL/GenBank/DDBJ whole genome shotgun (WGS) entry which is preliminary data.</text>
</comment>
<dbReference type="RefSeq" id="WP_345294048.1">
    <property type="nucleotide sequence ID" value="NZ_BAABJY010000001.1"/>
</dbReference>
<feature type="domain" description="Thioesterase" evidence="3">
    <location>
        <begin position="57"/>
        <end position="134"/>
    </location>
</feature>
<reference evidence="5" key="1">
    <citation type="journal article" date="2019" name="Int. J. Syst. Evol. Microbiol.">
        <title>The Global Catalogue of Microorganisms (GCM) 10K type strain sequencing project: providing services to taxonomists for standard genome sequencing and annotation.</title>
        <authorList>
            <consortium name="The Broad Institute Genomics Platform"/>
            <consortium name="The Broad Institute Genome Sequencing Center for Infectious Disease"/>
            <person name="Wu L."/>
            <person name="Ma J."/>
        </authorList>
    </citation>
    <scope>NUCLEOTIDE SEQUENCE [LARGE SCALE GENOMIC DNA]</scope>
    <source>
        <strain evidence="5">JCM 18392</strain>
    </source>
</reference>
<dbReference type="PANTHER" id="PTHR43240:SF5">
    <property type="entry name" value="1,4-DIHYDROXY-2-NAPHTHOYL-COA THIOESTERASE 1"/>
    <property type="match status" value="1"/>
</dbReference>
<evidence type="ECO:0000259" key="3">
    <source>
        <dbReference type="Pfam" id="PF03061"/>
    </source>
</evidence>
<dbReference type="EMBL" id="BAABJY010000001">
    <property type="protein sequence ID" value="GAA4857400.1"/>
    <property type="molecule type" value="Genomic_DNA"/>
</dbReference>
<dbReference type="InterPro" id="IPR006683">
    <property type="entry name" value="Thioestr_dom"/>
</dbReference>
<dbReference type="CDD" id="cd03443">
    <property type="entry name" value="PaaI_thioesterase"/>
    <property type="match status" value="1"/>
</dbReference>
<evidence type="ECO:0000313" key="4">
    <source>
        <dbReference type="EMBL" id="GAA4857400.1"/>
    </source>
</evidence>
<dbReference type="Proteomes" id="UP001501323">
    <property type="component" value="Unassembled WGS sequence"/>
</dbReference>
<dbReference type="SUPFAM" id="SSF54637">
    <property type="entry name" value="Thioesterase/thiol ester dehydrase-isomerase"/>
    <property type="match status" value="1"/>
</dbReference>
<accession>A0ABP9DU51</accession>
<keyword evidence="2" id="KW-0378">Hydrolase</keyword>
<evidence type="ECO:0000313" key="5">
    <source>
        <dbReference type="Proteomes" id="UP001501323"/>
    </source>
</evidence>
<evidence type="ECO:0000256" key="2">
    <source>
        <dbReference type="ARBA" id="ARBA00022801"/>
    </source>
</evidence>
<dbReference type="Gene3D" id="3.10.129.10">
    <property type="entry name" value="Hotdog Thioesterase"/>
    <property type="match status" value="1"/>
</dbReference>
<dbReference type="NCBIfam" id="TIGR00369">
    <property type="entry name" value="unchar_dom_1"/>
    <property type="match status" value="1"/>
</dbReference>
<evidence type="ECO:0000256" key="1">
    <source>
        <dbReference type="ARBA" id="ARBA00008324"/>
    </source>
</evidence>
<organism evidence="4 5">
    <name type="scientific">Luteimonas vadosa</name>
    <dbReference type="NCBI Taxonomy" id="1165507"/>
    <lineage>
        <taxon>Bacteria</taxon>
        <taxon>Pseudomonadati</taxon>
        <taxon>Pseudomonadota</taxon>
        <taxon>Gammaproteobacteria</taxon>
        <taxon>Lysobacterales</taxon>
        <taxon>Lysobacteraceae</taxon>
        <taxon>Luteimonas</taxon>
    </lineage>
</organism>
<comment type="similarity">
    <text evidence="1">Belongs to the thioesterase PaaI family.</text>
</comment>
<dbReference type="InterPro" id="IPR029069">
    <property type="entry name" value="HotDog_dom_sf"/>
</dbReference>
<gene>
    <name evidence="4" type="ORF">GCM10023332_06420</name>
</gene>
<protein>
    <submittedName>
        <fullName evidence="4">Hotdog fold thioesterase</fullName>
    </submittedName>
</protein>
<name>A0ABP9DU51_9GAMM</name>
<keyword evidence="5" id="KW-1185">Reference proteome</keyword>
<dbReference type="Pfam" id="PF03061">
    <property type="entry name" value="4HBT"/>
    <property type="match status" value="1"/>
</dbReference>
<proteinExistence type="inferred from homology"/>
<dbReference type="PANTHER" id="PTHR43240">
    <property type="entry name" value="1,4-DIHYDROXY-2-NAPHTHOYL-COA THIOESTERASE 1"/>
    <property type="match status" value="1"/>
</dbReference>
<dbReference type="InterPro" id="IPR003736">
    <property type="entry name" value="PAAI_dom"/>
</dbReference>